<sequence>IDKLYELRESFDFSLFMKSRKAEINMSKNKQFYQNLENHSLSEKDVLIIKGADDVIVSDSEIADFLSKTNLSANVKVIGDSKHWIHVDNQKIFTELVKTFI</sequence>
<dbReference type="AlphaFoldDB" id="A0AAN2WJZ4"/>
<keyword evidence="1" id="KW-0378">Hydrolase</keyword>
<reference evidence="1 2" key="1">
    <citation type="submission" date="2018-06" db="EMBL/GenBank/DDBJ databases">
        <authorList>
            <consortium name="PulseNet: The National Subtyping Network for Foodborne Disease Surveillance"/>
            <person name="Tarr C.L."/>
            <person name="Trees E."/>
            <person name="Katz L.S."/>
            <person name="Carleton-Romer H.A."/>
            <person name="Stroika S."/>
            <person name="Kucerova Z."/>
            <person name="Roache K.F."/>
            <person name="Sabol A.L."/>
            <person name="Besser J."/>
            <person name="Gerner-Smidt P."/>
        </authorList>
    </citation>
    <scope>NUCLEOTIDE SEQUENCE [LARGE SCALE GENOMIC DNA]</scope>
    <source>
        <strain evidence="1 2">PNUSAL000134</strain>
    </source>
</reference>
<evidence type="ECO:0000313" key="1">
    <source>
        <dbReference type="EMBL" id="EAE2355665.1"/>
    </source>
</evidence>
<gene>
    <name evidence="1" type="ORF">Y261_15115</name>
</gene>
<dbReference type="EMBL" id="AAAREG010000034">
    <property type="protein sequence ID" value="EAE2355665.1"/>
    <property type="molecule type" value="Genomic_DNA"/>
</dbReference>
<proteinExistence type="predicted"/>
<evidence type="ECO:0000313" key="2">
    <source>
        <dbReference type="Proteomes" id="UP000336166"/>
    </source>
</evidence>
<organism evidence="1 2">
    <name type="scientific">Listeria monocytogenes</name>
    <dbReference type="NCBI Taxonomy" id="1639"/>
    <lineage>
        <taxon>Bacteria</taxon>
        <taxon>Bacillati</taxon>
        <taxon>Bacillota</taxon>
        <taxon>Bacilli</taxon>
        <taxon>Bacillales</taxon>
        <taxon>Listeriaceae</taxon>
        <taxon>Listeria</taxon>
    </lineage>
</organism>
<dbReference type="Gene3D" id="3.40.50.1820">
    <property type="entry name" value="alpha/beta hydrolase"/>
    <property type="match status" value="1"/>
</dbReference>
<dbReference type="Proteomes" id="UP000336166">
    <property type="component" value="Unassembled WGS sequence"/>
</dbReference>
<comment type="caution">
    <text evidence="1">The sequence shown here is derived from an EMBL/GenBank/DDBJ whole genome shotgun (WGS) entry which is preliminary data.</text>
</comment>
<dbReference type="SUPFAM" id="SSF53474">
    <property type="entry name" value="alpha/beta-Hydrolases"/>
    <property type="match status" value="1"/>
</dbReference>
<protein>
    <submittedName>
        <fullName evidence="1">Alpha/beta hydrolase</fullName>
    </submittedName>
</protein>
<feature type="non-terminal residue" evidence="1">
    <location>
        <position position="1"/>
    </location>
</feature>
<name>A0AAN2WJZ4_LISMN</name>
<dbReference type="InterPro" id="IPR029058">
    <property type="entry name" value="AB_hydrolase_fold"/>
</dbReference>
<accession>A0AAN2WJZ4</accession>
<dbReference type="GO" id="GO:0016787">
    <property type="term" value="F:hydrolase activity"/>
    <property type="evidence" value="ECO:0007669"/>
    <property type="project" value="UniProtKB-KW"/>
</dbReference>